<evidence type="ECO:0000313" key="2">
    <source>
        <dbReference type="EMBL" id="MDC9590761.1"/>
    </source>
</evidence>
<gene>
    <name evidence="2" type="ORF">PSI23_16075</name>
</gene>
<feature type="compositionally biased region" description="Basic residues" evidence="1">
    <location>
        <begin position="279"/>
        <end position="290"/>
    </location>
</feature>
<feature type="region of interest" description="Disordered" evidence="1">
    <location>
        <begin position="21"/>
        <end position="76"/>
    </location>
</feature>
<feature type="compositionally biased region" description="Basic and acidic residues" evidence="1">
    <location>
        <begin position="35"/>
        <end position="44"/>
    </location>
</feature>
<keyword evidence="3" id="KW-1185">Reference proteome</keyword>
<dbReference type="Proteomes" id="UP001217178">
    <property type="component" value="Unassembled WGS sequence"/>
</dbReference>
<evidence type="ECO:0000313" key="3">
    <source>
        <dbReference type="Proteomes" id="UP001217178"/>
    </source>
</evidence>
<name>A0ABT5LJX9_9GAMM</name>
<sequence length="290" mass="31057">MANKKALNGNQKELASVAAKNIKTEIDTISTTPTRDNKGTKTEQPRTASGRFASKDKSELLKADKTHQQERKDNEKMQKGFLRKLGGIIGPSNKRLTETGDGSALDVVGSAGGSFWKAGKEAANVTSNAVNNVISLHDWVKGQRKETKPAIKQASVTSPSIPVPTLGNEKQTKSAKEFAEQGQNEQTKAIQEQTKLNQVNDEKVISLLEDLVDKSKGKSGDSILGTLFSAIAIKAIGKKIGGKLGAAILSALSLGKIKSLLSRSSGTNGNGIDIDRRSEKKIKKQKIKKV</sequence>
<dbReference type="RefSeq" id="WP_273556035.1">
    <property type="nucleotide sequence ID" value="NZ_JAQRFI010000044.1"/>
</dbReference>
<comment type="caution">
    <text evidence="2">The sequence shown here is derived from an EMBL/GenBank/DDBJ whole genome shotgun (WGS) entry which is preliminary data.</text>
</comment>
<dbReference type="EMBL" id="JAQRFI010000044">
    <property type="protein sequence ID" value="MDC9590761.1"/>
    <property type="molecule type" value="Genomic_DNA"/>
</dbReference>
<protein>
    <submittedName>
        <fullName evidence="2">Uncharacterized protein</fullName>
    </submittedName>
</protein>
<feature type="compositionally biased region" description="Basic and acidic residues" evidence="1">
    <location>
        <begin position="53"/>
        <end position="76"/>
    </location>
</feature>
<feature type="region of interest" description="Disordered" evidence="1">
    <location>
        <begin position="146"/>
        <end position="168"/>
    </location>
</feature>
<accession>A0ABT5LJX9</accession>
<evidence type="ECO:0000256" key="1">
    <source>
        <dbReference type="SAM" id="MobiDB-lite"/>
    </source>
</evidence>
<reference evidence="2 3" key="1">
    <citation type="submission" date="2023-02" db="EMBL/GenBank/DDBJ databases">
        <title>Entomopathogenic bacteria.</title>
        <authorList>
            <person name="Machado R.A."/>
        </authorList>
    </citation>
    <scope>NUCLEOTIDE SEQUENCE [LARGE SCALE GENOMIC DNA]</scope>
    <source>
        <strain evidence="2 3">XENO-10</strain>
    </source>
</reference>
<organism evidence="2 3">
    <name type="scientific">Xenorhabdus yunnanensis</name>
    <dbReference type="NCBI Taxonomy" id="3025878"/>
    <lineage>
        <taxon>Bacteria</taxon>
        <taxon>Pseudomonadati</taxon>
        <taxon>Pseudomonadota</taxon>
        <taxon>Gammaproteobacteria</taxon>
        <taxon>Enterobacterales</taxon>
        <taxon>Morganellaceae</taxon>
        <taxon>Xenorhabdus</taxon>
    </lineage>
</organism>
<feature type="region of interest" description="Disordered" evidence="1">
    <location>
        <begin position="268"/>
        <end position="290"/>
    </location>
</feature>
<proteinExistence type="predicted"/>